<feature type="region of interest" description="Disordered" evidence="2">
    <location>
        <begin position="180"/>
        <end position="208"/>
    </location>
</feature>
<reference evidence="3" key="1">
    <citation type="submission" date="2019-12" db="EMBL/GenBank/DDBJ databases">
        <authorList>
            <person name="zhang j."/>
            <person name="sun C.M."/>
        </authorList>
    </citation>
    <scope>NUCLEOTIDE SEQUENCE</scope>
    <source>
        <strain evidence="3">NS-1</strain>
    </source>
</reference>
<feature type="compositionally biased region" description="Basic and acidic residues" evidence="2">
    <location>
        <begin position="186"/>
        <end position="200"/>
    </location>
</feature>
<keyword evidence="4" id="KW-1185">Reference proteome</keyword>
<protein>
    <submittedName>
        <fullName evidence="3">Uncharacterized protein</fullName>
    </submittedName>
</protein>
<dbReference type="EMBL" id="CP046640">
    <property type="protein sequence ID" value="QTL98753.1"/>
    <property type="molecule type" value="Genomic_DNA"/>
</dbReference>
<evidence type="ECO:0000313" key="4">
    <source>
        <dbReference type="Proteomes" id="UP000665020"/>
    </source>
</evidence>
<feature type="coiled-coil region" evidence="1">
    <location>
        <begin position="121"/>
        <end position="172"/>
    </location>
</feature>
<dbReference type="AlphaFoldDB" id="A0A8A7KAC0"/>
<name>A0A8A7KAC0_9FIRM</name>
<evidence type="ECO:0000256" key="2">
    <source>
        <dbReference type="SAM" id="MobiDB-lite"/>
    </source>
</evidence>
<dbReference type="InterPro" id="IPR025577">
    <property type="entry name" value="FlxA"/>
</dbReference>
<accession>A0A8A7KAC0</accession>
<organism evidence="3 4">
    <name type="scientific">Iocasia fonsfrigidae</name>
    <dbReference type="NCBI Taxonomy" id="2682810"/>
    <lineage>
        <taxon>Bacteria</taxon>
        <taxon>Bacillati</taxon>
        <taxon>Bacillota</taxon>
        <taxon>Clostridia</taxon>
        <taxon>Halanaerobiales</taxon>
        <taxon>Halanaerobiaceae</taxon>
        <taxon>Iocasia</taxon>
    </lineage>
</organism>
<dbReference type="KEGG" id="ifn:GM661_12650"/>
<dbReference type="Proteomes" id="UP000665020">
    <property type="component" value="Chromosome"/>
</dbReference>
<feature type="region of interest" description="Disordered" evidence="2">
    <location>
        <begin position="78"/>
        <end position="103"/>
    </location>
</feature>
<keyword evidence="1" id="KW-0175">Coiled coil</keyword>
<dbReference type="Pfam" id="PF14282">
    <property type="entry name" value="FlxA"/>
    <property type="match status" value="1"/>
</dbReference>
<gene>
    <name evidence="3" type="ORF">GM661_12650</name>
</gene>
<dbReference type="RefSeq" id="WP_230867148.1">
    <property type="nucleotide sequence ID" value="NZ_CP046640.1"/>
</dbReference>
<sequence length="224" mass="25617">MSVKSVATSINDVLKPFYGNFDNNAISRLEKQKMQLEEQIEKIKKSDIADQIKQDRVEQLEERIQEIEIEIQNKQREKLNQKKNTNQQKHSEQSIISTQGDDGLSRDMSGLLGASITNSKLKTMNNTKNSLNRKGDVLEAEIKLDESRGGEAKAKKAELQDIESRKQILNKKIGDTFQEGQSQLEEVSKQEIKNSDKNNKNELISDQQGIEDRDIVYKKIDIKV</sequence>
<proteinExistence type="predicted"/>
<evidence type="ECO:0000256" key="1">
    <source>
        <dbReference type="SAM" id="Coils"/>
    </source>
</evidence>
<evidence type="ECO:0000313" key="3">
    <source>
        <dbReference type="EMBL" id="QTL98753.1"/>
    </source>
</evidence>